<organism evidence="2">
    <name type="scientific">Laccaria bicolor (strain S238N-H82 / ATCC MYA-4686)</name>
    <name type="common">Bicoloured deceiver</name>
    <name type="synonym">Laccaria laccata var. bicolor</name>
    <dbReference type="NCBI Taxonomy" id="486041"/>
    <lineage>
        <taxon>Eukaryota</taxon>
        <taxon>Fungi</taxon>
        <taxon>Dikarya</taxon>
        <taxon>Basidiomycota</taxon>
        <taxon>Agaricomycotina</taxon>
        <taxon>Agaricomycetes</taxon>
        <taxon>Agaricomycetidae</taxon>
        <taxon>Agaricales</taxon>
        <taxon>Agaricineae</taxon>
        <taxon>Hydnangiaceae</taxon>
        <taxon>Laccaria</taxon>
    </lineage>
</organism>
<accession>B0DZY9</accession>
<name>B0DZY9_LACBS</name>
<dbReference type="RefSeq" id="XP_001889534.1">
    <property type="nucleotide sequence ID" value="XM_001889499.1"/>
</dbReference>
<dbReference type="KEGG" id="lbc:LACBIDRAFT_295889"/>
<dbReference type="GeneID" id="6085197"/>
<gene>
    <name evidence="1" type="ORF">LACBIDRAFT_295889</name>
</gene>
<keyword evidence="2" id="KW-1185">Reference proteome</keyword>
<reference evidence="1 2" key="1">
    <citation type="journal article" date="2008" name="Nature">
        <title>The genome of Laccaria bicolor provides insights into mycorrhizal symbiosis.</title>
        <authorList>
            <person name="Martin F."/>
            <person name="Aerts A."/>
            <person name="Ahren D."/>
            <person name="Brun A."/>
            <person name="Danchin E.G.J."/>
            <person name="Duchaussoy F."/>
            <person name="Gibon J."/>
            <person name="Kohler A."/>
            <person name="Lindquist E."/>
            <person name="Pereda V."/>
            <person name="Salamov A."/>
            <person name="Shapiro H.J."/>
            <person name="Wuyts J."/>
            <person name="Blaudez D."/>
            <person name="Buee M."/>
            <person name="Brokstein P."/>
            <person name="Canbaeck B."/>
            <person name="Cohen D."/>
            <person name="Courty P.E."/>
            <person name="Coutinho P.M."/>
            <person name="Delaruelle C."/>
            <person name="Detter J.C."/>
            <person name="Deveau A."/>
            <person name="DiFazio S."/>
            <person name="Duplessis S."/>
            <person name="Fraissinet-Tachet L."/>
            <person name="Lucic E."/>
            <person name="Frey-Klett P."/>
            <person name="Fourrey C."/>
            <person name="Feussner I."/>
            <person name="Gay G."/>
            <person name="Grimwood J."/>
            <person name="Hoegger P.J."/>
            <person name="Jain P."/>
            <person name="Kilaru S."/>
            <person name="Labbe J."/>
            <person name="Lin Y.C."/>
            <person name="Legue V."/>
            <person name="Le Tacon F."/>
            <person name="Marmeisse R."/>
            <person name="Melayah D."/>
            <person name="Montanini B."/>
            <person name="Muratet M."/>
            <person name="Nehls U."/>
            <person name="Niculita-Hirzel H."/>
            <person name="Oudot-Le Secq M.P."/>
            <person name="Peter M."/>
            <person name="Quesneville H."/>
            <person name="Rajashekar B."/>
            <person name="Reich M."/>
            <person name="Rouhier N."/>
            <person name="Schmutz J."/>
            <person name="Yin T."/>
            <person name="Chalot M."/>
            <person name="Henrissat B."/>
            <person name="Kuees U."/>
            <person name="Lucas S."/>
            <person name="Van de Peer Y."/>
            <person name="Podila G.K."/>
            <person name="Polle A."/>
            <person name="Pukkila P.J."/>
            <person name="Richardson P.M."/>
            <person name="Rouze P."/>
            <person name="Sanders I.R."/>
            <person name="Stajich J.E."/>
            <person name="Tunlid A."/>
            <person name="Tuskan G."/>
            <person name="Grigoriev I.V."/>
        </authorList>
    </citation>
    <scope>NUCLEOTIDE SEQUENCE [LARGE SCALE GENOMIC DNA]</scope>
    <source>
        <strain evidence="2">S238N-H82 / ATCC MYA-4686</strain>
    </source>
</reference>
<sequence>MPLERENPSIDLSESQVLHDPFIGTDDLAPTTRYIFAIHGFDLDRQSRLFPPVKCRNRQLRLYVDIVGNSGVMSKGVFVPWNIRKKACSLGKKGTIVWRDSRRATQVPQIMMVIIWCEIDNQVNDDWLGASEGVR</sequence>
<protein>
    <submittedName>
        <fullName evidence="1">Predicted protein</fullName>
    </submittedName>
</protein>
<evidence type="ECO:0000313" key="1">
    <source>
        <dbReference type="EMBL" id="EDQ99842.1"/>
    </source>
</evidence>
<dbReference type="AlphaFoldDB" id="B0DZY9"/>
<evidence type="ECO:0000313" key="2">
    <source>
        <dbReference type="Proteomes" id="UP000001194"/>
    </source>
</evidence>
<dbReference type="HOGENOM" id="CLU_1886132_0_0_1"/>
<dbReference type="Proteomes" id="UP000001194">
    <property type="component" value="Unassembled WGS sequence"/>
</dbReference>
<dbReference type="InParanoid" id="B0DZY9"/>
<dbReference type="EMBL" id="DS547158">
    <property type="protein sequence ID" value="EDQ99842.1"/>
    <property type="molecule type" value="Genomic_DNA"/>
</dbReference>
<proteinExistence type="predicted"/>